<evidence type="ECO:0000313" key="3">
    <source>
        <dbReference type="Proteomes" id="UP000295726"/>
    </source>
</evidence>
<sequence length="133" mass="15096">MTPTSSDVYGYMLQVTAVGYVKMKGMNCMEKKMYSGINMERTGKWLRYICRFKGITVKSLCESMGMGSGQSVYAWFCGRTLPSLDNFYILSQIISVPLDALIIGQGEYLPGRFCKRVGNENVRLMMYSLRFAD</sequence>
<proteinExistence type="predicted"/>
<organism evidence="2 3">
    <name type="scientific">Muricomes intestini</name>
    <dbReference type="NCBI Taxonomy" id="1796634"/>
    <lineage>
        <taxon>Bacteria</taxon>
        <taxon>Bacillati</taxon>
        <taxon>Bacillota</taxon>
        <taxon>Clostridia</taxon>
        <taxon>Lachnospirales</taxon>
        <taxon>Lachnospiraceae</taxon>
        <taxon>Muricomes</taxon>
    </lineage>
</organism>
<gene>
    <name evidence="2" type="ORF">EDD59_103101</name>
</gene>
<keyword evidence="3" id="KW-1185">Reference proteome</keyword>
<dbReference type="AlphaFoldDB" id="A0A4R3KED3"/>
<feature type="domain" description="HTH cro/C1-type" evidence="1">
    <location>
        <begin position="46"/>
        <end position="101"/>
    </location>
</feature>
<evidence type="ECO:0000259" key="1">
    <source>
        <dbReference type="PROSITE" id="PS50943"/>
    </source>
</evidence>
<comment type="caution">
    <text evidence="2">The sequence shown here is derived from an EMBL/GenBank/DDBJ whole genome shotgun (WGS) entry which is preliminary data.</text>
</comment>
<reference evidence="2 3" key="1">
    <citation type="submission" date="2019-03" db="EMBL/GenBank/DDBJ databases">
        <title>Genomic Encyclopedia of Type Strains, Phase IV (KMG-IV): sequencing the most valuable type-strain genomes for metagenomic binning, comparative biology and taxonomic classification.</title>
        <authorList>
            <person name="Goeker M."/>
        </authorList>
    </citation>
    <scope>NUCLEOTIDE SEQUENCE [LARGE SCALE GENOMIC DNA]</scope>
    <source>
        <strain evidence="2 3">DSM 29489</strain>
    </source>
</reference>
<dbReference type="CDD" id="cd00093">
    <property type="entry name" value="HTH_XRE"/>
    <property type="match status" value="1"/>
</dbReference>
<dbReference type="Proteomes" id="UP000295726">
    <property type="component" value="Unassembled WGS sequence"/>
</dbReference>
<dbReference type="SUPFAM" id="SSF47413">
    <property type="entry name" value="lambda repressor-like DNA-binding domains"/>
    <property type="match status" value="1"/>
</dbReference>
<name>A0A4R3KED3_9FIRM</name>
<dbReference type="PROSITE" id="PS50943">
    <property type="entry name" value="HTH_CROC1"/>
    <property type="match status" value="1"/>
</dbReference>
<dbReference type="GO" id="GO:0003677">
    <property type="term" value="F:DNA binding"/>
    <property type="evidence" value="ECO:0007669"/>
    <property type="project" value="InterPro"/>
</dbReference>
<accession>A0A4R3KED3</accession>
<dbReference type="EMBL" id="SLZZ01000003">
    <property type="protein sequence ID" value="TCS81684.1"/>
    <property type="molecule type" value="Genomic_DNA"/>
</dbReference>
<dbReference type="InterPro" id="IPR010982">
    <property type="entry name" value="Lambda_DNA-bd_dom_sf"/>
</dbReference>
<evidence type="ECO:0000313" key="2">
    <source>
        <dbReference type="EMBL" id="TCS81684.1"/>
    </source>
</evidence>
<dbReference type="InterPro" id="IPR001387">
    <property type="entry name" value="Cro/C1-type_HTH"/>
</dbReference>
<dbReference type="Gene3D" id="1.10.260.40">
    <property type="entry name" value="lambda repressor-like DNA-binding domains"/>
    <property type="match status" value="1"/>
</dbReference>
<protein>
    <recommendedName>
        <fullName evidence="1">HTH cro/C1-type domain-containing protein</fullName>
    </recommendedName>
</protein>